<organism evidence="2 3">
    <name type="scientific">Streptomyces salinarius</name>
    <dbReference type="NCBI Taxonomy" id="2762598"/>
    <lineage>
        <taxon>Bacteria</taxon>
        <taxon>Bacillati</taxon>
        <taxon>Actinomycetota</taxon>
        <taxon>Actinomycetes</taxon>
        <taxon>Kitasatosporales</taxon>
        <taxon>Streptomycetaceae</taxon>
        <taxon>Streptomyces</taxon>
    </lineage>
</organism>
<accession>A0ABW8BBH1</accession>
<reference evidence="2 3" key="1">
    <citation type="submission" date="2024-07" db="EMBL/GenBank/DDBJ databases">
        <title>Whole genome sequencing of Prodigiosin pigment-producing Streptomyces salinarius isolated from rhizosphere soil of Arachis hypogaea.</title>
        <authorList>
            <person name="Vidhya A."/>
            <person name="Ramya S."/>
        </authorList>
    </citation>
    <scope>NUCLEOTIDE SEQUENCE [LARGE SCALE GENOMIC DNA]</scope>
    <source>
        <strain evidence="2 3">VRMG2420</strain>
    </source>
</reference>
<name>A0ABW8BBH1_9ACTN</name>
<proteinExistence type="predicted"/>
<dbReference type="InterPro" id="IPR019587">
    <property type="entry name" value="Polyketide_cyclase/dehydratase"/>
</dbReference>
<keyword evidence="3" id="KW-1185">Reference proteome</keyword>
<feature type="region of interest" description="Disordered" evidence="1">
    <location>
        <begin position="15"/>
        <end position="36"/>
    </location>
</feature>
<evidence type="ECO:0000313" key="2">
    <source>
        <dbReference type="EMBL" id="MFI7872315.1"/>
    </source>
</evidence>
<protein>
    <submittedName>
        <fullName evidence="2">SRPBCC family protein</fullName>
    </submittedName>
</protein>
<dbReference type="RefSeq" id="WP_399593024.1">
    <property type="nucleotide sequence ID" value="NZ_JBITPR010000042.1"/>
</dbReference>
<evidence type="ECO:0000256" key="1">
    <source>
        <dbReference type="SAM" id="MobiDB-lite"/>
    </source>
</evidence>
<dbReference type="Gene3D" id="3.30.530.20">
    <property type="match status" value="1"/>
</dbReference>
<comment type="caution">
    <text evidence="2">The sequence shown here is derived from an EMBL/GenBank/DDBJ whole genome shotgun (WGS) entry which is preliminary data.</text>
</comment>
<evidence type="ECO:0000313" key="3">
    <source>
        <dbReference type="Proteomes" id="UP001614264"/>
    </source>
</evidence>
<gene>
    <name evidence="2" type="ORF">AB4829_17165</name>
</gene>
<dbReference type="InterPro" id="IPR023393">
    <property type="entry name" value="START-like_dom_sf"/>
</dbReference>
<dbReference type="Proteomes" id="UP001614264">
    <property type="component" value="Unassembled WGS sequence"/>
</dbReference>
<dbReference type="Pfam" id="PF10604">
    <property type="entry name" value="Polyketide_cyc2"/>
    <property type="match status" value="1"/>
</dbReference>
<dbReference type="SUPFAM" id="SSF55961">
    <property type="entry name" value="Bet v1-like"/>
    <property type="match status" value="1"/>
</dbReference>
<sequence>MRLGEVRRLASPVRELPGDDSEADLNGGDRQHLRRPHPLGAVRGVVTDTSASRSIAFRQATDDDALAIDIIYRIKPAPGGCTVTRTGRITISGRLRPVAPLVTALIRRENRRTMARLKAHLDGLTAGRLPDA</sequence>
<dbReference type="EMBL" id="JBITPR010000042">
    <property type="protein sequence ID" value="MFI7872315.1"/>
    <property type="molecule type" value="Genomic_DNA"/>
</dbReference>